<evidence type="ECO:0008006" key="3">
    <source>
        <dbReference type="Google" id="ProtNLM"/>
    </source>
</evidence>
<organism evidence="1 2">
    <name type="scientific">Aspergillus awamori</name>
    <name type="common">Black koji mold</name>
    <dbReference type="NCBI Taxonomy" id="105351"/>
    <lineage>
        <taxon>Eukaryota</taxon>
        <taxon>Fungi</taxon>
        <taxon>Dikarya</taxon>
        <taxon>Ascomycota</taxon>
        <taxon>Pezizomycotina</taxon>
        <taxon>Eurotiomycetes</taxon>
        <taxon>Eurotiomycetidae</taxon>
        <taxon>Eurotiales</taxon>
        <taxon>Aspergillaceae</taxon>
        <taxon>Aspergillus</taxon>
    </lineage>
</organism>
<name>A0A401L2K1_ASPAW</name>
<reference evidence="1 2" key="1">
    <citation type="submission" date="2016-09" db="EMBL/GenBank/DDBJ databases">
        <title>Aspergillus awamori IFM 58123T.</title>
        <authorList>
            <person name="Kusuya Y."/>
            <person name="Shimizu M."/>
            <person name="Takahashi H."/>
            <person name="Yaguchi T."/>
        </authorList>
    </citation>
    <scope>NUCLEOTIDE SEQUENCE [LARGE SCALE GENOMIC DNA]</scope>
    <source>
        <strain evidence="1 2">IFM 58123</strain>
    </source>
</reference>
<protein>
    <recommendedName>
        <fullName evidence="3">Fungal-type protein kinase domain-containing protein</fullName>
    </recommendedName>
</protein>
<gene>
    <name evidence="1" type="ORF">AAWM_08645</name>
</gene>
<dbReference type="Proteomes" id="UP000286921">
    <property type="component" value="Unassembled WGS sequence"/>
</dbReference>
<dbReference type="AlphaFoldDB" id="A0A401L2K1"/>
<comment type="caution">
    <text evidence="1">The sequence shown here is derived from an EMBL/GenBank/DDBJ whole genome shotgun (WGS) entry which is preliminary data.</text>
</comment>
<accession>A0A401L2K1</accession>
<evidence type="ECO:0000313" key="2">
    <source>
        <dbReference type="Proteomes" id="UP000286921"/>
    </source>
</evidence>
<sequence length="182" mass="20999">MEVISDVLLPKYTTNQAFLDELRDMRRDQKEGIIAGLWNLILNIHFPPSEDFVHRPQHGRKEGYTDIQSNVWIQHNGAQSRRPTAFLVTQCKRFDKEGQDSAWAEGVRQLNVYLGEIASSSKGRQYGIYGIVAIGKYVRFYEWDRNNRMVVDLGNGDAYHVKNKGAQVVNLLNVIKQDNRYV</sequence>
<proteinExistence type="predicted"/>
<keyword evidence="2" id="KW-1185">Reference proteome</keyword>
<dbReference type="EMBL" id="BDHI01000022">
    <property type="protein sequence ID" value="GCB25760.1"/>
    <property type="molecule type" value="Genomic_DNA"/>
</dbReference>
<evidence type="ECO:0000313" key="1">
    <source>
        <dbReference type="EMBL" id="GCB25760.1"/>
    </source>
</evidence>